<name>A0AAV2F4B2_9ROSI</name>
<sequence>MNHHGKARHQLYASSIVVAMTKTSSTEENPSPLPKSDEEEEKSRSDDSKSESCSGRSSLLVSIFPLKPVTKSTERKSGVAVLSPKVSHFAKQAVGSESLRRRMITEHKKRVFTITRKYQEGEGEFLETENVNVGCLEEEETWLNDNEIATKKNEQIVKIDSFEKEIKCLNSYVLNLVAVWEVEANETSCTARTSIF</sequence>
<dbReference type="AlphaFoldDB" id="A0AAV2F4B2"/>
<reference evidence="2 3" key="1">
    <citation type="submission" date="2024-04" db="EMBL/GenBank/DDBJ databases">
        <authorList>
            <person name="Fracassetti M."/>
        </authorList>
    </citation>
    <scope>NUCLEOTIDE SEQUENCE [LARGE SCALE GENOMIC DNA]</scope>
</reference>
<organism evidence="2 3">
    <name type="scientific">Linum trigynum</name>
    <dbReference type="NCBI Taxonomy" id="586398"/>
    <lineage>
        <taxon>Eukaryota</taxon>
        <taxon>Viridiplantae</taxon>
        <taxon>Streptophyta</taxon>
        <taxon>Embryophyta</taxon>
        <taxon>Tracheophyta</taxon>
        <taxon>Spermatophyta</taxon>
        <taxon>Magnoliopsida</taxon>
        <taxon>eudicotyledons</taxon>
        <taxon>Gunneridae</taxon>
        <taxon>Pentapetalae</taxon>
        <taxon>rosids</taxon>
        <taxon>fabids</taxon>
        <taxon>Malpighiales</taxon>
        <taxon>Linaceae</taxon>
        <taxon>Linum</taxon>
    </lineage>
</organism>
<feature type="region of interest" description="Disordered" evidence="1">
    <location>
        <begin position="18"/>
        <end position="54"/>
    </location>
</feature>
<keyword evidence="3" id="KW-1185">Reference proteome</keyword>
<dbReference type="Proteomes" id="UP001497516">
    <property type="component" value="Chromosome 6"/>
</dbReference>
<proteinExistence type="predicted"/>
<dbReference type="EMBL" id="OZ034819">
    <property type="protein sequence ID" value="CAL1392874.1"/>
    <property type="molecule type" value="Genomic_DNA"/>
</dbReference>
<accession>A0AAV2F4B2</accession>
<protein>
    <submittedName>
        <fullName evidence="2">Uncharacterized protein</fullName>
    </submittedName>
</protein>
<feature type="compositionally biased region" description="Basic and acidic residues" evidence="1">
    <location>
        <begin position="41"/>
        <end position="50"/>
    </location>
</feature>
<evidence type="ECO:0000313" key="2">
    <source>
        <dbReference type="EMBL" id="CAL1392874.1"/>
    </source>
</evidence>
<gene>
    <name evidence="2" type="ORF">LTRI10_LOCUS33490</name>
</gene>
<evidence type="ECO:0000256" key="1">
    <source>
        <dbReference type="SAM" id="MobiDB-lite"/>
    </source>
</evidence>
<evidence type="ECO:0000313" key="3">
    <source>
        <dbReference type="Proteomes" id="UP001497516"/>
    </source>
</evidence>